<dbReference type="Proteomes" id="UP000664132">
    <property type="component" value="Unassembled WGS sequence"/>
</dbReference>
<feature type="transmembrane region" description="Helical" evidence="6">
    <location>
        <begin position="223"/>
        <end position="243"/>
    </location>
</feature>
<dbReference type="PANTHER" id="PTHR33048:SF108">
    <property type="entry name" value="INTEGRAL MEMBRANE PROTEIN"/>
    <property type="match status" value="1"/>
</dbReference>
<feature type="transmembrane region" description="Helical" evidence="6">
    <location>
        <begin position="255"/>
        <end position="272"/>
    </location>
</feature>
<proteinExistence type="inferred from homology"/>
<evidence type="ECO:0000256" key="6">
    <source>
        <dbReference type="SAM" id="Phobius"/>
    </source>
</evidence>
<evidence type="ECO:0000259" key="7">
    <source>
        <dbReference type="Pfam" id="PF20684"/>
    </source>
</evidence>
<dbReference type="GO" id="GO:0016020">
    <property type="term" value="C:membrane"/>
    <property type="evidence" value="ECO:0007669"/>
    <property type="project" value="UniProtKB-SubCell"/>
</dbReference>
<evidence type="ECO:0000256" key="3">
    <source>
        <dbReference type="ARBA" id="ARBA00022989"/>
    </source>
</evidence>
<reference evidence="8" key="1">
    <citation type="submission" date="2021-02" db="EMBL/GenBank/DDBJ databases">
        <title>Genome sequence Cadophora malorum strain M34.</title>
        <authorList>
            <person name="Stefanovic E."/>
            <person name="Vu D."/>
            <person name="Scully C."/>
            <person name="Dijksterhuis J."/>
            <person name="Roader J."/>
            <person name="Houbraken J."/>
        </authorList>
    </citation>
    <scope>NUCLEOTIDE SEQUENCE</scope>
    <source>
        <strain evidence="8">M34</strain>
    </source>
</reference>
<protein>
    <recommendedName>
        <fullName evidence="7">Rhodopsin domain-containing protein</fullName>
    </recommendedName>
</protein>
<evidence type="ECO:0000313" key="8">
    <source>
        <dbReference type="EMBL" id="KAG4422837.1"/>
    </source>
</evidence>
<evidence type="ECO:0000256" key="1">
    <source>
        <dbReference type="ARBA" id="ARBA00004141"/>
    </source>
</evidence>
<keyword evidence="2 6" id="KW-0812">Transmembrane</keyword>
<gene>
    <name evidence="8" type="ORF">IFR04_004059</name>
</gene>
<keyword evidence="9" id="KW-1185">Reference proteome</keyword>
<comment type="caution">
    <text evidence="8">The sequence shown here is derived from an EMBL/GenBank/DDBJ whole genome shotgun (WGS) entry which is preliminary data.</text>
</comment>
<evidence type="ECO:0000256" key="2">
    <source>
        <dbReference type="ARBA" id="ARBA00022692"/>
    </source>
</evidence>
<feature type="transmembrane region" description="Helical" evidence="6">
    <location>
        <begin position="186"/>
        <end position="211"/>
    </location>
</feature>
<sequence length="325" mass="36302">MSTSQGALPPPPGVVADLRNPRDVLNTVTFVVQAFCLAVATIFVALRMYTRLIIQNSTFGEDWVCLAAWVMFLGYIADNILLGVFGGGYNVWEVSRIELKDFLKVNYGGLLFYGPTACLIKLTLLLFTARLFKTAHKSTIAVNIFIFVVLGFYVPMQFAKIFVCTPIPAYWDRAPYPNATCLDMRVIYLSDTIMSTVTDLAVLIVPIPLVWGARMPLRMKLRAIGMLAAGGLAVVASITRVVFVRQIWETHNGTLYGAAFNLFGLVKIRYAPSERRCAFNLLIFLQSGGDFHWSDLRLPPLDKHFSGPPWRAKRIDNGQFNRACC</sequence>
<dbReference type="InterPro" id="IPR052337">
    <property type="entry name" value="SAT4-like"/>
</dbReference>
<feature type="transmembrane region" description="Helical" evidence="6">
    <location>
        <begin position="144"/>
        <end position="171"/>
    </location>
</feature>
<feature type="domain" description="Rhodopsin" evidence="7">
    <location>
        <begin position="46"/>
        <end position="268"/>
    </location>
</feature>
<dbReference type="Pfam" id="PF20684">
    <property type="entry name" value="Fung_rhodopsin"/>
    <property type="match status" value="1"/>
</dbReference>
<name>A0A8H7WDH7_9HELO</name>
<keyword evidence="4 6" id="KW-0472">Membrane</keyword>
<keyword evidence="3 6" id="KW-1133">Transmembrane helix</keyword>
<feature type="transmembrane region" description="Helical" evidence="6">
    <location>
        <begin position="112"/>
        <end position="132"/>
    </location>
</feature>
<comment type="subcellular location">
    <subcellularLocation>
        <location evidence="1">Membrane</location>
        <topology evidence="1">Multi-pass membrane protein</topology>
    </subcellularLocation>
</comment>
<evidence type="ECO:0000256" key="4">
    <source>
        <dbReference type="ARBA" id="ARBA00023136"/>
    </source>
</evidence>
<dbReference type="PANTHER" id="PTHR33048">
    <property type="entry name" value="PTH11-LIKE INTEGRAL MEMBRANE PROTEIN (AFU_ORTHOLOGUE AFUA_5G11245)"/>
    <property type="match status" value="1"/>
</dbReference>
<evidence type="ECO:0000313" key="9">
    <source>
        <dbReference type="Proteomes" id="UP000664132"/>
    </source>
</evidence>
<organism evidence="8 9">
    <name type="scientific">Cadophora malorum</name>
    <dbReference type="NCBI Taxonomy" id="108018"/>
    <lineage>
        <taxon>Eukaryota</taxon>
        <taxon>Fungi</taxon>
        <taxon>Dikarya</taxon>
        <taxon>Ascomycota</taxon>
        <taxon>Pezizomycotina</taxon>
        <taxon>Leotiomycetes</taxon>
        <taxon>Helotiales</taxon>
        <taxon>Ploettnerulaceae</taxon>
        <taxon>Cadophora</taxon>
    </lineage>
</organism>
<dbReference type="AlphaFoldDB" id="A0A8H7WDH7"/>
<evidence type="ECO:0000256" key="5">
    <source>
        <dbReference type="ARBA" id="ARBA00038359"/>
    </source>
</evidence>
<dbReference type="EMBL" id="JAFJYH010000043">
    <property type="protein sequence ID" value="KAG4422837.1"/>
    <property type="molecule type" value="Genomic_DNA"/>
</dbReference>
<feature type="transmembrane region" description="Helical" evidence="6">
    <location>
        <begin position="24"/>
        <end position="46"/>
    </location>
</feature>
<comment type="similarity">
    <text evidence="5">Belongs to the SAT4 family.</text>
</comment>
<accession>A0A8H7WDH7</accession>
<feature type="transmembrane region" description="Helical" evidence="6">
    <location>
        <begin position="66"/>
        <end position="92"/>
    </location>
</feature>
<dbReference type="InterPro" id="IPR049326">
    <property type="entry name" value="Rhodopsin_dom_fungi"/>
</dbReference>
<dbReference type="OrthoDB" id="2496787at2759"/>